<gene>
    <name evidence="3" type="ORF">D9619_011595</name>
</gene>
<dbReference type="OrthoDB" id="3062801at2759"/>
<evidence type="ECO:0000313" key="4">
    <source>
        <dbReference type="Proteomes" id="UP000567179"/>
    </source>
</evidence>
<feature type="region of interest" description="Disordered" evidence="1">
    <location>
        <begin position="640"/>
        <end position="678"/>
    </location>
</feature>
<dbReference type="AlphaFoldDB" id="A0A8H5F9C5"/>
<keyword evidence="2" id="KW-0812">Transmembrane</keyword>
<accession>A0A8H5F9C5</accession>
<keyword evidence="4" id="KW-1185">Reference proteome</keyword>
<feature type="compositionally biased region" description="Polar residues" evidence="1">
    <location>
        <begin position="304"/>
        <end position="314"/>
    </location>
</feature>
<evidence type="ECO:0000313" key="3">
    <source>
        <dbReference type="EMBL" id="KAF5328600.1"/>
    </source>
</evidence>
<sequence>MASKTYSNQVFAPNDPFKPSIHYGVKHITSRRPEHDDLYAAPTMLQASQRYEPKRSGGADLWGGDWGNDSGWRGWGRNNRTDPGNWSPNGYWGRNRKQNVESQTNANYRGAPARPAWRTVPQRERGREKRRKSPDRGPSHAAFSSPVRTHSPHPRRGRHSRRPSPSRRSRSPLPRHQSESVYSSRSRRYHSPSIEPWGPPRTPTTDSPPTGAQFELAVPNTSAPGAIQAIIERTSSSDRRSSLPPIHPELGRTPRTQRSGSSYDLQIYPPKIGFSDSQFSGGRPRSPPVFGPVAADPHDRSKSRSPSPAATRTPSARAESSLGDRFQMIAWKRVTPITSWSVIEAADVPQAHTSVEFEGLEHTSTPLGHTVDKSRITTQTYVKAFVLDTLPRQLYTYALLRLPHMYFSRVTRIFEEAELSMPQIKQGIVEAFVQTKGLSSHNAWNAWMEPPTESIAYSTLSNTWEGFIDSVLREWKTLNIISVLLLSAILTVLQLEGAGTDPLIRFTALLSMVCALMSLLYGCMFIIRFGTMRKTYKAAEWANESQRSRTGIFWNVWVLLAMPATWLAWSMILYIVCIMSFIWRTGTISDAARGDFTAGQALAGRIIISRYGDAMDRAWQQRISGWINDQRPQATLEDRFSQPGSATNMPAHTPHSWATRMPAPNFQPSSFLGDGQEKFDPVNLEASSQHLEHKHETSMSTNRHDYASSWVARQYDLGPEISIPVCPSPVLVTRAINTPTTTPQSHDHILTVLSDCETRSSDSAPENMIPTRPLFRPVSPLRISIDAKDGTDTEAILSVYNEPDWLPGTINIQIEPVGHFADVAISLNRSLDPNAMKITNKGSNLVYMARVFCLQDTSVGINRFPHTYSAIDGVQLRPLPLGGDSTGDSWQELERDIRLSWIPDDFSPMHQMLQKWNSSKLRPQNIQIALCKEVQTSGAESLSVYSFSLSYPLQMIDQNAFVLPPYLRTLEIFTEPLLKDISVPEIIKIEWDCQSWVEKV</sequence>
<keyword evidence="2" id="KW-0472">Membrane</keyword>
<dbReference type="Proteomes" id="UP000567179">
    <property type="component" value="Unassembled WGS sequence"/>
</dbReference>
<organism evidence="3 4">
    <name type="scientific">Psilocybe cf. subviscida</name>
    <dbReference type="NCBI Taxonomy" id="2480587"/>
    <lineage>
        <taxon>Eukaryota</taxon>
        <taxon>Fungi</taxon>
        <taxon>Dikarya</taxon>
        <taxon>Basidiomycota</taxon>
        <taxon>Agaricomycotina</taxon>
        <taxon>Agaricomycetes</taxon>
        <taxon>Agaricomycetidae</taxon>
        <taxon>Agaricales</taxon>
        <taxon>Agaricineae</taxon>
        <taxon>Strophariaceae</taxon>
        <taxon>Psilocybe</taxon>
    </lineage>
</organism>
<feature type="region of interest" description="Disordered" evidence="1">
    <location>
        <begin position="71"/>
        <end position="320"/>
    </location>
</feature>
<comment type="caution">
    <text evidence="3">The sequence shown here is derived from an EMBL/GenBank/DDBJ whole genome shotgun (WGS) entry which is preliminary data.</text>
</comment>
<keyword evidence="2" id="KW-1133">Transmembrane helix</keyword>
<feature type="compositionally biased region" description="Basic residues" evidence="1">
    <location>
        <begin position="150"/>
        <end position="170"/>
    </location>
</feature>
<feature type="compositionally biased region" description="Polar residues" evidence="1">
    <location>
        <begin position="254"/>
        <end position="264"/>
    </location>
</feature>
<evidence type="ECO:0000256" key="1">
    <source>
        <dbReference type="SAM" id="MobiDB-lite"/>
    </source>
</evidence>
<evidence type="ECO:0000256" key="2">
    <source>
        <dbReference type="SAM" id="Phobius"/>
    </source>
</evidence>
<reference evidence="3 4" key="1">
    <citation type="journal article" date="2020" name="ISME J.">
        <title>Uncovering the hidden diversity of litter-decomposition mechanisms in mushroom-forming fungi.</title>
        <authorList>
            <person name="Floudas D."/>
            <person name="Bentzer J."/>
            <person name="Ahren D."/>
            <person name="Johansson T."/>
            <person name="Persson P."/>
            <person name="Tunlid A."/>
        </authorList>
    </citation>
    <scope>NUCLEOTIDE SEQUENCE [LARGE SCALE GENOMIC DNA]</scope>
    <source>
        <strain evidence="3 4">CBS 101986</strain>
    </source>
</reference>
<name>A0A8H5F9C5_9AGAR</name>
<proteinExistence type="predicted"/>
<feature type="transmembrane region" description="Helical" evidence="2">
    <location>
        <begin position="507"/>
        <end position="531"/>
    </location>
</feature>
<protein>
    <submittedName>
        <fullName evidence="3">Uncharacterized protein</fullName>
    </submittedName>
</protein>
<feature type="transmembrane region" description="Helical" evidence="2">
    <location>
        <begin position="552"/>
        <end position="583"/>
    </location>
</feature>
<feature type="compositionally biased region" description="Low complexity" evidence="1">
    <location>
        <begin position="171"/>
        <end position="184"/>
    </location>
</feature>
<dbReference type="EMBL" id="JAACJJ010000003">
    <property type="protein sequence ID" value="KAF5328600.1"/>
    <property type="molecule type" value="Genomic_DNA"/>
</dbReference>